<accession>A0A9P0KWQ0</accession>
<protein>
    <submittedName>
        <fullName evidence="1">Uncharacterized protein</fullName>
    </submittedName>
</protein>
<evidence type="ECO:0000313" key="1">
    <source>
        <dbReference type="EMBL" id="CAH1981895.1"/>
    </source>
</evidence>
<keyword evidence="2" id="KW-1185">Reference proteome</keyword>
<dbReference type="OrthoDB" id="7479963at2759"/>
<sequence length="175" mass="19386">MDVLVLWADGTRNVVDSGELKLIGCKTLSIGCKVKMLYEGKWYSEEVRAVEKLDESGWQPSEDIVDEDLSVSSDDLPLSTFCKIVEEKSMVSVSFGKGNRSSSDDEDGPLRYFAKKAYGSKMDIEAETNEYDSFSDDSDADPSFGKCEVRWCKDEVGPPATNVKSSYVGIIIMES</sequence>
<gene>
    <name evidence="1" type="ORF">ACAOBT_LOCUS14728</name>
</gene>
<reference evidence="1" key="1">
    <citation type="submission" date="2022-03" db="EMBL/GenBank/DDBJ databases">
        <authorList>
            <person name="Sayadi A."/>
        </authorList>
    </citation>
    <scope>NUCLEOTIDE SEQUENCE</scope>
</reference>
<comment type="caution">
    <text evidence="1">The sequence shown here is derived from an EMBL/GenBank/DDBJ whole genome shotgun (WGS) entry which is preliminary data.</text>
</comment>
<dbReference type="EMBL" id="CAKOFQ010006914">
    <property type="protein sequence ID" value="CAH1981895.1"/>
    <property type="molecule type" value="Genomic_DNA"/>
</dbReference>
<evidence type="ECO:0000313" key="2">
    <source>
        <dbReference type="Proteomes" id="UP001152888"/>
    </source>
</evidence>
<name>A0A9P0KWQ0_ACAOB</name>
<dbReference type="AlphaFoldDB" id="A0A9P0KWQ0"/>
<proteinExistence type="predicted"/>
<organism evidence="1 2">
    <name type="scientific">Acanthoscelides obtectus</name>
    <name type="common">Bean weevil</name>
    <name type="synonym">Bruchus obtectus</name>
    <dbReference type="NCBI Taxonomy" id="200917"/>
    <lineage>
        <taxon>Eukaryota</taxon>
        <taxon>Metazoa</taxon>
        <taxon>Ecdysozoa</taxon>
        <taxon>Arthropoda</taxon>
        <taxon>Hexapoda</taxon>
        <taxon>Insecta</taxon>
        <taxon>Pterygota</taxon>
        <taxon>Neoptera</taxon>
        <taxon>Endopterygota</taxon>
        <taxon>Coleoptera</taxon>
        <taxon>Polyphaga</taxon>
        <taxon>Cucujiformia</taxon>
        <taxon>Chrysomeloidea</taxon>
        <taxon>Chrysomelidae</taxon>
        <taxon>Bruchinae</taxon>
        <taxon>Bruchini</taxon>
        <taxon>Acanthoscelides</taxon>
    </lineage>
</organism>
<dbReference type="Proteomes" id="UP001152888">
    <property type="component" value="Unassembled WGS sequence"/>
</dbReference>